<dbReference type="Pfam" id="PF14023">
    <property type="entry name" value="Bestrophin-like"/>
    <property type="match status" value="1"/>
</dbReference>
<accession>A0ABZ0PJ84</accession>
<keyword evidence="1" id="KW-0472">Membrane</keyword>
<sequence length="274" mass="29415">MKGGRTMMALEALAAQGLAVFALLTFGTLLLAYGAGVMIGRWHQARTEETIEATSFVTNGLLGLLAFTMGLTIAMAQGRFETRRATTLAETNAIGTAWLRAGAFDHPRAAEIARLLEDYTRLRLEFVEAPMRSTEVARLSAATNHLQNVIWGHAAAITRERQDPLSAALQAALNDVLDQGSAQRWAFAAPIPAELLLFLMGLAVLTIATIGYQFGLKRLGAPMLAILLVAVWTGAMILVIDLAAARFGAVRPDSAPYYWTLQGFQGGVVIPPPP</sequence>
<feature type="transmembrane region" description="Helical" evidence="1">
    <location>
        <begin position="221"/>
        <end position="244"/>
    </location>
</feature>
<evidence type="ECO:0000313" key="2">
    <source>
        <dbReference type="EMBL" id="WPB85670.1"/>
    </source>
</evidence>
<evidence type="ECO:0000256" key="1">
    <source>
        <dbReference type="SAM" id="Phobius"/>
    </source>
</evidence>
<proteinExistence type="predicted"/>
<dbReference type="InterPro" id="IPR025333">
    <property type="entry name" value="DUF4239"/>
</dbReference>
<keyword evidence="1" id="KW-0812">Transmembrane</keyword>
<keyword evidence="1" id="KW-1133">Transmembrane helix</keyword>
<keyword evidence="3" id="KW-1185">Reference proteome</keyword>
<dbReference type="EMBL" id="CP137852">
    <property type="protein sequence ID" value="WPB85670.1"/>
    <property type="molecule type" value="Genomic_DNA"/>
</dbReference>
<evidence type="ECO:0008006" key="4">
    <source>
        <dbReference type="Google" id="ProtNLM"/>
    </source>
</evidence>
<feature type="transmembrane region" description="Helical" evidence="1">
    <location>
        <begin position="195"/>
        <end position="215"/>
    </location>
</feature>
<protein>
    <recommendedName>
        <fullName evidence="4">DUF4239 domain-containing protein</fullName>
    </recommendedName>
</protein>
<gene>
    <name evidence="2" type="ORF">R9Z33_02060</name>
</gene>
<reference evidence="2 3" key="1">
    <citation type="submission" date="2023-11" db="EMBL/GenBank/DDBJ databases">
        <title>Arctic aerobic anoxygenic photoheterotroph Sediminicoccus rosea KRV36 adapts its photosynthesis to long days of polar summer.</title>
        <authorList>
            <person name="Tomasch J."/>
            <person name="Kopejtka K."/>
            <person name="Bily T."/>
            <person name="Gardiner A.T."/>
            <person name="Gardian Z."/>
            <person name="Shivaramu S."/>
            <person name="Koblizek M."/>
            <person name="Engelhardt F."/>
            <person name="Kaftan D."/>
        </authorList>
    </citation>
    <scope>NUCLEOTIDE SEQUENCE [LARGE SCALE GENOMIC DNA]</scope>
    <source>
        <strain evidence="2 3">R-30</strain>
    </source>
</reference>
<organism evidence="2 3">
    <name type="scientific">Sediminicoccus rosea</name>
    <dbReference type="NCBI Taxonomy" id="1225128"/>
    <lineage>
        <taxon>Bacteria</taxon>
        <taxon>Pseudomonadati</taxon>
        <taxon>Pseudomonadota</taxon>
        <taxon>Alphaproteobacteria</taxon>
        <taxon>Acetobacterales</taxon>
        <taxon>Roseomonadaceae</taxon>
        <taxon>Sediminicoccus</taxon>
    </lineage>
</organism>
<dbReference type="Proteomes" id="UP001305521">
    <property type="component" value="Chromosome"/>
</dbReference>
<feature type="transmembrane region" description="Helical" evidence="1">
    <location>
        <begin position="56"/>
        <end position="76"/>
    </location>
</feature>
<name>A0ABZ0PJ84_9PROT</name>
<dbReference type="RefSeq" id="WP_318649645.1">
    <property type="nucleotide sequence ID" value="NZ_CP137852.1"/>
</dbReference>
<evidence type="ECO:0000313" key="3">
    <source>
        <dbReference type="Proteomes" id="UP001305521"/>
    </source>
</evidence>